<dbReference type="Gene3D" id="3.90.1150.10">
    <property type="entry name" value="Aspartate Aminotransferase, domain 1"/>
    <property type="match status" value="1"/>
</dbReference>
<comment type="cofactor">
    <cofactor evidence="1">
        <name>pyridoxal 5'-phosphate</name>
        <dbReference type="ChEBI" id="CHEBI:597326"/>
    </cofactor>
</comment>
<dbReference type="GO" id="GO:0042802">
    <property type="term" value="F:identical protein binding"/>
    <property type="evidence" value="ECO:0007669"/>
    <property type="project" value="TreeGrafter"/>
</dbReference>
<dbReference type="SUPFAM" id="SSF53383">
    <property type="entry name" value="PLP-dependent transferases"/>
    <property type="match status" value="1"/>
</dbReference>
<dbReference type="InterPro" id="IPR015421">
    <property type="entry name" value="PyrdxlP-dep_Trfase_major"/>
</dbReference>
<keyword evidence="5 7" id="KW-0663">Pyridoxal phosphate</keyword>
<dbReference type="Gene3D" id="3.40.640.10">
    <property type="entry name" value="Type I PLP-dependent aspartate aminotransferase-like (Major domain)"/>
    <property type="match status" value="1"/>
</dbReference>
<comment type="pathway">
    <text evidence="6">Amino-acid biosynthesis.</text>
</comment>
<proteinExistence type="inferred from homology"/>
<name>A0A917NII2_9BACL</name>
<dbReference type="EMBL" id="BMOY01000012">
    <property type="protein sequence ID" value="GGJ03215.1"/>
    <property type="molecule type" value="Genomic_DNA"/>
</dbReference>
<dbReference type="NCBIfam" id="NF002325">
    <property type="entry name" value="PRK01278.1"/>
    <property type="match status" value="1"/>
</dbReference>
<dbReference type="InterPro" id="IPR015424">
    <property type="entry name" value="PyrdxlP-dep_Trfase"/>
</dbReference>
<dbReference type="InterPro" id="IPR049704">
    <property type="entry name" value="Aminotrans_3_PPA_site"/>
</dbReference>
<keyword evidence="4" id="KW-0808">Transferase</keyword>
<evidence type="ECO:0000313" key="9">
    <source>
        <dbReference type="Proteomes" id="UP000637695"/>
    </source>
</evidence>
<keyword evidence="9" id="KW-1185">Reference proteome</keyword>
<evidence type="ECO:0000256" key="5">
    <source>
        <dbReference type="ARBA" id="ARBA00022898"/>
    </source>
</evidence>
<dbReference type="PROSITE" id="PS00600">
    <property type="entry name" value="AA_TRANSFER_CLASS_3"/>
    <property type="match status" value="1"/>
</dbReference>
<comment type="similarity">
    <text evidence="7">Belongs to the class-III pyridoxal-phosphate-dependent aminotransferase family.</text>
</comment>
<dbReference type="AlphaFoldDB" id="A0A917NII2"/>
<dbReference type="PANTHER" id="PTHR11986">
    <property type="entry name" value="AMINOTRANSFERASE CLASS III"/>
    <property type="match status" value="1"/>
</dbReference>
<dbReference type="GO" id="GO:0030170">
    <property type="term" value="F:pyridoxal phosphate binding"/>
    <property type="evidence" value="ECO:0007669"/>
    <property type="project" value="InterPro"/>
</dbReference>
<evidence type="ECO:0000256" key="2">
    <source>
        <dbReference type="ARBA" id="ARBA00022576"/>
    </source>
</evidence>
<comment type="caution">
    <text evidence="8">The sequence shown here is derived from an EMBL/GenBank/DDBJ whole genome shotgun (WGS) entry which is preliminary data.</text>
</comment>
<dbReference type="CDD" id="cd00610">
    <property type="entry name" value="OAT_like"/>
    <property type="match status" value="1"/>
</dbReference>
<gene>
    <name evidence="8" type="primary">argD</name>
    <name evidence="8" type="ORF">GCM10010885_10600</name>
</gene>
<evidence type="ECO:0000256" key="4">
    <source>
        <dbReference type="ARBA" id="ARBA00022679"/>
    </source>
</evidence>
<dbReference type="GO" id="GO:0006526">
    <property type="term" value="P:L-arginine biosynthetic process"/>
    <property type="evidence" value="ECO:0007669"/>
    <property type="project" value="UniProtKB-ARBA"/>
</dbReference>
<keyword evidence="3" id="KW-0028">Amino-acid biosynthesis</keyword>
<sequence>MTTPVDQVSALAGAQGSADWPLMDNYGARSRTMVRGEGVYLFDAEGKQYLDFTAGIAVCALGHSHPELARAVAEQAHTLIHCSNLYLIPQQVELARKLTALSGLDKAFFCNSGAEANEAAIKLARRYAWSRGETKRTRIVSLPGGFHGRTLGALSITPKPAYQEGFHPLIPDCFTPESLSAVVDAIDERTAACVVEVIQGEGGVRPVPQDLLRDIAARCREQGALLIVDEVQTGVGRTGTFFAFEQVGLKPDIVALAKGLAGGVPAGAVLARAEIAQALTPGSHGSTFGGNPLAMAAGNVVVDIVRQPAFLAHVRQVGAYLASRLRPLVAELTGAGLMWGFSVPDARAFVARAAEAGVLLTAIGEHRVRMVPPLILEEAHVDEMVARLQRAGLL</sequence>
<evidence type="ECO:0000256" key="7">
    <source>
        <dbReference type="RuleBase" id="RU003560"/>
    </source>
</evidence>
<dbReference type="FunFam" id="3.40.640.10:FF:000004">
    <property type="entry name" value="Acetylornithine aminotransferase"/>
    <property type="match status" value="1"/>
</dbReference>
<accession>A0A917NII2</accession>
<evidence type="ECO:0000256" key="1">
    <source>
        <dbReference type="ARBA" id="ARBA00001933"/>
    </source>
</evidence>
<dbReference type="InterPro" id="IPR004636">
    <property type="entry name" value="AcOrn/SuccOrn_fam"/>
</dbReference>
<dbReference type="NCBIfam" id="TIGR00707">
    <property type="entry name" value="argD"/>
    <property type="match status" value="1"/>
</dbReference>
<evidence type="ECO:0000256" key="3">
    <source>
        <dbReference type="ARBA" id="ARBA00022605"/>
    </source>
</evidence>
<dbReference type="RefSeq" id="WP_229776438.1">
    <property type="nucleotide sequence ID" value="NZ_BMOY01000012.1"/>
</dbReference>
<protein>
    <submittedName>
        <fullName evidence="8">Acetylornithine aminotransferase</fullName>
    </submittedName>
</protein>
<evidence type="ECO:0000256" key="6">
    <source>
        <dbReference type="ARBA" id="ARBA00029440"/>
    </source>
</evidence>
<organism evidence="8 9">
    <name type="scientific">Alicyclobacillus cellulosilyticus</name>
    <dbReference type="NCBI Taxonomy" id="1003997"/>
    <lineage>
        <taxon>Bacteria</taxon>
        <taxon>Bacillati</taxon>
        <taxon>Bacillota</taxon>
        <taxon>Bacilli</taxon>
        <taxon>Bacillales</taxon>
        <taxon>Alicyclobacillaceae</taxon>
        <taxon>Alicyclobacillus</taxon>
    </lineage>
</organism>
<dbReference type="InterPro" id="IPR015422">
    <property type="entry name" value="PyrdxlP-dep_Trfase_small"/>
</dbReference>
<dbReference type="Pfam" id="PF00202">
    <property type="entry name" value="Aminotran_3"/>
    <property type="match status" value="1"/>
</dbReference>
<evidence type="ECO:0000313" key="8">
    <source>
        <dbReference type="EMBL" id="GGJ03215.1"/>
    </source>
</evidence>
<dbReference type="PANTHER" id="PTHR11986:SF79">
    <property type="entry name" value="ACETYLORNITHINE AMINOTRANSFERASE, MITOCHONDRIAL"/>
    <property type="match status" value="1"/>
</dbReference>
<keyword evidence="2 8" id="KW-0032">Aminotransferase</keyword>
<dbReference type="Proteomes" id="UP000637695">
    <property type="component" value="Unassembled WGS sequence"/>
</dbReference>
<dbReference type="InterPro" id="IPR005814">
    <property type="entry name" value="Aminotrans_3"/>
</dbReference>
<reference evidence="8" key="2">
    <citation type="submission" date="2020-09" db="EMBL/GenBank/DDBJ databases">
        <authorList>
            <person name="Sun Q."/>
            <person name="Ohkuma M."/>
        </authorList>
    </citation>
    <scope>NUCLEOTIDE SEQUENCE</scope>
    <source>
        <strain evidence="8">JCM 18487</strain>
    </source>
</reference>
<dbReference type="InterPro" id="IPR050103">
    <property type="entry name" value="Class-III_PLP-dep_AT"/>
</dbReference>
<reference evidence="8" key="1">
    <citation type="journal article" date="2014" name="Int. J. Syst. Evol. Microbiol.">
        <title>Complete genome sequence of Corynebacterium casei LMG S-19264T (=DSM 44701T), isolated from a smear-ripened cheese.</title>
        <authorList>
            <consortium name="US DOE Joint Genome Institute (JGI-PGF)"/>
            <person name="Walter F."/>
            <person name="Albersmeier A."/>
            <person name="Kalinowski J."/>
            <person name="Ruckert C."/>
        </authorList>
    </citation>
    <scope>NUCLEOTIDE SEQUENCE</scope>
    <source>
        <strain evidence="8">JCM 18487</strain>
    </source>
</reference>
<dbReference type="PIRSF" id="PIRSF000521">
    <property type="entry name" value="Transaminase_4ab_Lys_Orn"/>
    <property type="match status" value="1"/>
</dbReference>
<dbReference type="GO" id="GO:0008483">
    <property type="term" value="F:transaminase activity"/>
    <property type="evidence" value="ECO:0007669"/>
    <property type="project" value="UniProtKB-KW"/>
</dbReference>